<protein>
    <recommendedName>
        <fullName evidence="5">SBP-type domain-containing protein</fullName>
    </recommendedName>
</protein>
<feature type="compositionally biased region" description="Polar residues" evidence="4">
    <location>
        <begin position="1407"/>
        <end position="1421"/>
    </location>
</feature>
<feature type="compositionally biased region" description="Pro residues" evidence="4">
    <location>
        <begin position="673"/>
        <end position="683"/>
    </location>
</feature>
<feature type="compositionally biased region" description="Basic and acidic residues" evidence="4">
    <location>
        <begin position="1744"/>
        <end position="1754"/>
    </location>
</feature>
<dbReference type="Gene3D" id="4.10.1100.10">
    <property type="entry name" value="Transcription factor, SBP-box domain"/>
    <property type="match status" value="1"/>
</dbReference>
<dbReference type="GO" id="GO:0005634">
    <property type="term" value="C:nucleus"/>
    <property type="evidence" value="ECO:0007669"/>
    <property type="project" value="InterPro"/>
</dbReference>
<feature type="region of interest" description="Disordered" evidence="4">
    <location>
        <begin position="1740"/>
        <end position="1893"/>
    </location>
</feature>
<dbReference type="SUPFAM" id="SSF103612">
    <property type="entry name" value="SBT domain"/>
    <property type="match status" value="1"/>
</dbReference>
<evidence type="ECO:0000313" key="7">
    <source>
        <dbReference type="Proteomes" id="UP001054857"/>
    </source>
</evidence>
<evidence type="ECO:0000313" key="6">
    <source>
        <dbReference type="EMBL" id="GFR51622.1"/>
    </source>
</evidence>
<dbReference type="InterPro" id="IPR036770">
    <property type="entry name" value="Ankyrin_rpt-contain_sf"/>
</dbReference>
<dbReference type="GO" id="GO:0003677">
    <property type="term" value="F:DNA binding"/>
    <property type="evidence" value="ECO:0007669"/>
    <property type="project" value="InterPro"/>
</dbReference>
<evidence type="ECO:0000256" key="1">
    <source>
        <dbReference type="ARBA" id="ARBA00022723"/>
    </source>
</evidence>
<dbReference type="PANTHER" id="PTHR31251:SF169">
    <property type="entry name" value="SQUAMOSA PROMOTER-BINDING-LIKE PROTEIN 8"/>
    <property type="match status" value="1"/>
</dbReference>
<gene>
    <name evidence="6" type="ORF">Agub_g14049</name>
</gene>
<dbReference type="InterPro" id="IPR036893">
    <property type="entry name" value="SBP_sf"/>
</dbReference>
<feature type="region of interest" description="Disordered" evidence="4">
    <location>
        <begin position="666"/>
        <end position="709"/>
    </location>
</feature>
<keyword evidence="3" id="KW-0862">Zinc</keyword>
<dbReference type="InterPro" id="IPR004333">
    <property type="entry name" value="SBP_dom"/>
</dbReference>
<feature type="region of interest" description="Disordered" evidence="4">
    <location>
        <begin position="1133"/>
        <end position="1154"/>
    </location>
</feature>
<dbReference type="EMBL" id="BMAR01000052">
    <property type="protein sequence ID" value="GFR51622.1"/>
    <property type="molecule type" value="Genomic_DNA"/>
</dbReference>
<evidence type="ECO:0000259" key="5">
    <source>
        <dbReference type="PROSITE" id="PS51141"/>
    </source>
</evidence>
<feature type="domain" description="SBP-type" evidence="5">
    <location>
        <begin position="62"/>
        <end position="139"/>
    </location>
</feature>
<feature type="compositionally biased region" description="Polar residues" evidence="4">
    <location>
        <begin position="1134"/>
        <end position="1154"/>
    </location>
</feature>
<dbReference type="Proteomes" id="UP001054857">
    <property type="component" value="Unassembled WGS sequence"/>
</dbReference>
<evidence type="ECO:0000256" key="4">
    <source>
        <dbReference type="SAM" id="MobiDB-lite"/>
    </source>
</evidence>
<keyword evidence="7" id="KW-1185">Reference proteome</keyword>
<sequence length="1948" mass="196453">MAHPDWDPAEYAWDGETLTASRKHPKRNAMASDTTPYSEYLGVDVPTLMSRPPVGALSKAHRLVCQIQGCNRSLQNSKLYYQRFKLCEEHLKAPAISIDGVLSRLCQQCGRFHELAAFEGKKRTCRAQLNRIRKAKEERKRNAGSPDSMDRDADAVEIEAVNTDNGDAGMDEDVMDATNAARRRCGTAGGSSSSTQSDNASSGKPTRLQASHGPGMRGKKAVMKPKPVLLKQEQRAAGSDGNGADVRVLDGGSGSATTLRVPGLAAAGQVVCGKHGEHGGSSFDVCPHDAVGGGGSSGSASGIVIGVEDAGPCGVVAGPVPGFPTSVVPQQPNQQPQRVVMHALRQDELGGSGGAVGMNAAGTAAVGNVVRQSYMPTMAPAIDQLAGEGRVPNMDMCFGAGVSIPSEAWEFQGGAAPSINPRLASQNLSLGSSSLGGGFADRGGVPLNVPLWAGYSAMKPAPLQQQQQLSAQQMLDENSALHYRDPQAQTTLGQALAEAARLGYDVDAGGSSSNDTGAVGDPDSAAFGSSFGDGGVSYGSLGNEIDLEIHTMLEELGWGPGAVPNLPTPAATASGGAFNGAVAASGVPPGGSGVAGLGARASCTANVAAAAAATTVAVVHDESGRPAAGGVFGSRAAGGECALEMLLASRPTHLSSTIPAGGEVYSVGGSSSSPPPHSFPGPVPADANAGRASTQAATPALAPELQPGNMPPQRLSLHSGLRLLGRDPQGAAASGDADMQRMYDSMAQEPGRVSDLGLPPPPQQQQVQQQNPTLLQQLQKLSEQRKAAALAKLNFQRQQHLQQQLQGLHPFAQNPSGIGLLSNSFAGGPMSYTPAQRHADLLLRGTQSAVLRHGPAVQQPVVLANVTPALLPSQQQPPAQRFGGMLPAWGAPMGADMEVGGVGVGDVGGSNVGGCGASNLLMAGGGGFGRVTQVSAGGGGFDVGGRGGAGGLPYTSNDTMTRVTIKLMNCLPEDLPCSLRANLQHWAAAGGAAEVLHACMRPGCLELVVDLVHSGSPQHFADLLTGGACGSRGPEAQAAQRALRRAITERLASDNEVILEVSGRVLCLHPSGEPLPGGPPPRSGLAGSCLPLPPPATAASSAAVLSWEEAAEAFARVDGTVAAAATAAAACNSPARSNPVSQTASPLSGSSATDSLCPSSSNTLLPSAPSSAATFAALGASGRMRLARTSVDVAAAGAGAERVNECGLSGAAACGNGGGVGATSACLEAKQYMPPAILGCSLAAARSASVLTFTLYGVVLDEQDVAICARMAGQSVPLVAAKPVKMTPSSSSTSSGVRVQVQVQPSRPMGLLVLEARRGRLLGEWWPLVVVADGGVAGELNALAEEVAAAGVTEAGAAEGAAAGDGEKTCIPAWFRSLLVDLGQVLDWAVRRGPPGALVGEGDEDGPTSSTPSDMQTSGETWGSGDADSIAAAGAAAVGDAAAAAGSFSTGAATPLPDMQSEVVRAPAMPASPEAVPPAVDTNASQGSCGTAYGTEASASASTLYGSNSGRGGRRRNEVWEAGAMVALRAAQANLELRMSYKACRLLAFCVVRGLVHTAQLLQGVATDLGMTAGDILNRAQYEGEELLTCAVRSRSRPMLEWLLALGGQGAWLARDLAQMGPEGLSPLHLAASLPGCAPLAELLLRSSPAAPQLWFTLRAPLAGTAAADAGASGGASPAEMAVSCGHEALNALAARLLRRAAASAAAAAAITAVAAAGVSGPPMQRVQLAKRLVQALQHQQQEQQRRQRQRQEQEAAGQLEPQQAVVKGAEGLAAPLQERRGEECVEERVPVPGCKSEQQERQEGGAGPPDSSGSVERGSSGAGEGERGVLDPPAENARSSGAGDSGGRGSVPDVGVLAATGGVLAGGGTVTAGSGRDGGGERSAVSNWSNGPAAAAAATEAAAAGGGGTAASSGVAKAQSSRRRLKAWLKGLVSRRQPSSAGGSKEK</sequence>
<dbReference type="GO" id="GO:0008270">
    <property type="term" value="F:zinc ion binding"/>
    <property type="evidence" value="ECO:0007669"/>
    <property type="project" value="UniProtKB-KW"/>
</dbReference>
<accession>A0AAD3HSV2</accession>
<dbReference type="InterPro" id="IPR044817">
    <property type="entry name" value="SBP-like"/>
</dbReference>
<evidence type="ECO:0000256" key="2">
    <source>
        <dbReference type="ARBA" id="ARBA00022771"/>
    </source>
</evidence>
<comment type="caution">
    <text evidence="6">The sequence shown here is derived from an EMBL/GenBank/DDBJ whole genome shotgun (WGS) entry which is preliminary data.</text>
</comment>
<feature type="compositionally biased region" description="Basic and acidic residues" evidence="4">
    <location>
        <begin position="1778"/>
        <end position="1790"/>
    </location>
</feature>
<evidence type="ECO:0000256" key="3">
    <source>
        <dbReference type="ARBA" id="ARBA00022833"/>
    </source>
</evidence>
<name>A0AAD3HSV2_9CHLO</name>
<dbReference type="Pfam" id="PF03110">
    <property type="entry name" value="SBP"/>
    <property type="match status" value="1"/>
</dbReference>
<dbReference type="PANTHER" id="PTHR31251">
    <property type="entry name" value="SQUAMOSA PROMOTER-BINDING-LIKE PROTEIN 4"/>
    <property type="match status" value="1"/>
</dbReference>
<feature type="region of interest" description="Disordered" evidence="4">
    <location>
        <begin position="134"/>
        <end position="154"/>
    </location>
</feature>
<feature type="region of interest" description="Disordered" evidence="4">
    <location>
        <begin position="1396"/>
        <end position="1427"/>
    </location>
</feature>
<keyword evidence="2" id="KW-0863">Zinc-finger</keyword>
<dbReference type="PROSITE" id="PS51141">
    <property type="entry name" value="ZF_SBP"/>
    <property type="match status" value="1"/>
</dbReference>
<reference evidence="6 7" key="1">
    <citation type="journal article" date="2021" name="Sci. Rep.">
        <title>Genome sequencing of the multicellular alga Astrephomene provides insights into convergent evolution of germ-soma differentiation.</title>
        <authorList>
            <person name="Yamashita S."/>
            <person name="Yamamoto K."/>
            <person name="Matsuzaki R."/>
            <person name="Suzuki S."/>
            <person name="Yamaguchi H."/>
            <person name="Hirooka S."/>
            <person name="Minakuchi Y."/>
            <person name="Miyagishima S."/>
            <person name="Kawachi M."/>
            <person name="Toyoda A."/>
            <person name="Nozaki H."/>
        </authorList>
    </citation>
    <scope>NUCLEOTIDE SEQUENCE [LARGE SCALE GENOMIC DNA]</scope>
    <source>
        <strain evidence="6 7">NIES-4017</strain>
    </source>
</reference>
<proteinExistence type="predicted"/>
<organism evidence="6 7">
    <name type="scientific">Astrephomene gubernaculifera</name>
    <dbReference type="NCBI Taxonomy" id="47775"/>
    <lineage>
        <taxon>Eukaryota</taxon>
        <taxon>Viridiplantae</taxon>
        <taxon>Chlorophyta</taxon>
        <taxon>core chlorophytes</taxon>
        <taxon>Chlorophyceae</taxon>
        <taxon>CS clade</taxon>
        <taxon>Chlamydomonadales</taxon>
        <taxon>Astrephomenaceae</taxon>
        <taxon>Astrephomene</taxon>
    </lineage>
</organism>
<dbReference type="Gene3D" id="1.25.40.20">
    <property type="entry name" value="Ankyrin repeat-containing domain"/>
    <property type="match status" value="1"/>
</dbReference>
<keyword evidence="1" id="KW-0479">Metal-binding</keyword>
<feature type="region of interest" description="Disordered" evidence="4">
    <location>
        <begin position="1903"/>
        <end position="1922"/>
    </location>
</feature>
<feature type="compositionally biased region" description="Low complexity" evidence="4">
    <location>
        <begin position="190"/>
        <end position="202"/>
    </location>
</feature>
<feature type="region of interest" description="Disordered" evidence="4">
    <location>
        <begin position="183"/>
        <end position="222"/>
    </location>
</feature>